<dbReference type="AlphaFoldDB" id="A0A382AG38"/>
<name>A0A382AG38_9ZZZZ</name>
<proteinExistence type="inferred from homology"/>
<comment type="similarity">
    <text evidence="2">Belongs to the castor/pollux (TC 1.A.1.23) family.</text>
</comment>
<sequence>MALRFGFKRLRYFFVVFSTNNGFFPYLLLVGLMVVVVVVGMGAYFFGLMAPESIRAEGIENSLDAGFIDTFWWSFKHVLDPGAFAKDYLAPGSVLAFGVFTTIAGLVITGALIGFIINFIQSGMDELKRGSTVIHEMNHVLILGWNRKVVSILRFFSELRTHQPIVILTNADIDDVNEEIRQERRSFRNVRVVPQHGSPTVAAELKRVNVANSASVVLLAEEQTSGRDQSPDISTIKSLMLLDNIAWEGKKPNIVAEIAEKDNVRVANIAVSARAPIVSSTEFVSKTLVQCARHTGYSSVYSQLFSFDKNEILIHRVEGLSGELFGNVARRFENAILLGVSWVQSGAGGERRVAVLNPEPDYDLGEDDELILLAEPRKQLSAPLEMMDDEESGASIGHFENPKIQRLLILGWNENIGQIVEEIDGHANEPVDVVITSGQTSEFFNEYKDRHIADGIRNVRLTHRQEDTATELALRRLEVQKYDVIIVVADHSQPGYDPDSRTTLTLLLLRELRGEMSQAFPRVVAEFYDKESHELCRETPLTDAVMSPEFVSMQITHLAREPVLGSIYNELLSAGGIEIGLRPIERYVPLRSSCSFAQLMHATQKANEIVLGVRIGGIHGEPCLNPGSKSQFVFEAGDVAIVLAQEVYI</sequence>
<evidence type="ECO:0000256" key="6">
    <source>
        <dbReference type="ARBA" id="ARBA00023065"/>
    </source>
</evidence>
<dbReference type="Pfam" id="PF22614">
    <property type="entry name" value="Slo-like_RCK"/>
    <property type="match status" value="1"/>
</dbReference>
<feature type="transmembrane region" description="Helical" evidence="8">
    <location>
        <begin position="12"/>
        <end position="45"/>
    </location>
</feature>
<dbReference type="PROSITE" id="PS51201">
    <property type="entry name" value="RCK_N"/>
    <property type="match status" value="1"/>
</dbReference>
<protein>
    <recommendedName>
        <fullName evidence="9">RCK N-terminal domain-containing protein</fullName>
    </recommendedName>
</protein>
<feature type="transmembrane region" description="Helical" evidence="8">
    <location>
        <begin position="94"/>
        <end position="120"/>
    </location>
</feature>
<gene>
    <name evidence="10" type="ORF">METZ01_LOCUS153168</name>
</gene>
<reference evidence="10" key="1">
    <citation type="submission" date="2018-05" db="EMBL/GenBank/DDBJ databases">
        <authorList>
            <person name="Lanie J.A."/>
            <person name="Ng W.-L."/>
            <person name="Kazmierczak K.M."/>
            <person name="Andrzejewski T.M."/>
            <person name="Davidsen T.M."/>
            <person name="Wayne K.J."/>
            <person name="Tettelin H."/>
            <person name="Glass J.I."/>
            <person name="Rusch D."/>
            <person name="Podicherti R."/>
            <person name="Tsui H.-C.T."/>
            <person name="Winkler M.E."/>
        </authorList>
    </citation>
    <scope>NUCLEOTIDE SEQUENCE</scope>
</reference>
<accession>A0A382AG38</accession>
<dbReference type="InterPro" id="IPR003148">
    <property type="entry name" value="RCK_N"/>
</dbReference>
<dbReference type="PANTHER" id="PTHR31563:SF10">
    <property type="entry name" value="ION CHANNEL POLLUX-RELATED"/>
    <property type="match status" value="1"/>
</dbReference>
<dbReference type="Gene3D" id="3.40.50.720">
    <property type="entry name" value="NAD(P)-binding Rossmann-like Domain"/>
    <property type="match status" value="2"/>
</dbReference>
<keyword evidence="5 8" id="KW-1133">Transmembrane helix</keyword>
<evidence type="ECO:0000259" key="9">
    <source>
        <dbReference type="PROSITE" id="PS51201"/>
    </source>
</evidence>
<keyword evidence="4 8" id="KW-0812">Transmembrane</keyword>
<dbReference type="PANTHER" id="PTHR31563">
    <property type="entry name" value="ION CHANNEL POLLUX-RELATED"/>
    <property type="match status" value="1"/>
</dbReference>
<evidence type="ECO:0000256" key="4">
    <source>
        <dbReference type="ARBA" id="ARBA00022692"/>
    </source>
</evidence>
<evidence type="ECO:0000313" key="10">
    <source>
        <dbReference type="EMBL" id="SVB00314.1"/>
    </source>
</evidence>
<keyword evidence="7 8" id="KW-0472">Membrane</keyword>
<dbReference type="InterPro" id="IPR044849">
    <property type="entry name" value="CASTOR/POLLUX/SYM8-like"/>
</dbReference>
<keyword evidence="6" id="KW-0406">Ion transport</keyword>
<evidence type="ECO:0000256" key="2">
    <source>
        <dbReference type="ARBA" id="ARBA00008577"/>
    </source>
</evidence>
<comment type="subcellular location">
    <subcellularLocation>
        <location evidence="1">Endomembrane system</location>
        <topology evidence="1">Multi-pass membrane protein</topology>
    </subcellularLocation>
</comment>
<organism evidence="10">
    <name type="scientific">marine metagenome</name>
    <dbReference type="NCBI Taxonomy" id="408172"/>
    <lineage>
        <taxon>unclassified sequences</taxon>
        <taxon>metagenomes</taxon>
        <taxon>ecological metagenomes</taxon>
    </lineage>
</organism>
<feature type="domain" description="RCK N-terminal" evidence="9">
    <location>
        <begin position="137"/>
        <end position="278"/>
    </location>
</feature>
<evidence type="ECO:0000256" key="1">
    <source>
        <dbReference type="ARBA" id="ARBA00004127"/>
    </source>
</evidence>
<evidence type="ECO:0000256" key="5">
    <source>
        <dbReference type="ARBA" id="ARBA00022989"/>
    </source>
</evidence>
<evidence type="ECO:0000256" key="7">
    <source>
        <dbReference type="ARBA" id="ARBA00023136"/>
    </source>
</evidence>
<dbReference type="Pfam" id="PF06241">
    <property type="entry name" value="Castor_Poll_mid"/>
    <property type="match status" value="1"/>
</dbReference>
<dbReference type="GO" id="GO:0006813">
    <property type="term" value="P:potassium ion transport"/>
    <property type="evidence" value="ECO:0007669"/>
    <property type="project" value="InterPro"/>
</dbReference>
<evidence type="ECO:0000256" key="3">
    <source>
        <dbReference type="ARBA" id="ARBA00022448"/>
    </source>
</evidence>
<dbReference type="InterPro" id="IPR010420">
    <property type="entry name" value="CASTOR/POLLUX/SYM8_dom"/>
</dbReference>
<dbReference type="GO" id="GO:0012505">
    <property type="term" value="C:endomembrane system"/>
    <property type="evidence" value="ECO:0007669"/>
    <property type="project" value="UniProtKB-SubCell"/>
</dbReference>
<evidence type="ECO:0000256" key="8">
    <source>
        <dbReference type="SAM" id="Phobius"/>
    </source>
</evidence>
<keyword evidence="3" id="KW-0813">Transport</keyword>
<dbReference type="EMBL" id="UINC01025190">
    <property type="protein sequence ID" value="SVB00314.1"/>
    <property type="molecule type" value="Genomic_DNA"/>
</dbReference>